<evidence type="ECO:0000313" key="3">
    <source>
        <dbReference type="Proteomes" id="UP000727490"/>
    </source>
</evidence>
<protein>
    <submittedName>
        <fullName evidence="2">Uncharacterized protein</fullName>
    </submittedName>
</protein>
<proteinExistence type="predicted"/>
<dbReference type="RefSeq" id="WP_219287376.1">
    <property type="nucleotide sequence ID" value="NZ_RPHB01000002.1"/>
</dbReference>
<keyword evidence="3" id="KW-1185">Reference proteome</keyword>
<keyword evidence="1" id="KW-0812">Transmembrane</keyword>
<sequence length="88" mass="9998">MLRIYIIGLTILITAILANLVASTLELLSWYDFLNLISDKGSAGLTEVRVIDYTWLILLYPLALGLGYWLGDKLFHLVSGKKFEFFKT</sequence>
<reference evidence="2 3" key="1">
    <citation type="journal article" date="2020" name="Syst. Appl. Microbiol.">
        <title>Arthrospiribacter ruber gen. nov., sp. nov., a novel bacterium isolated from Arthrospira cultures.</title>
        <authorList>
            <person name="Waleron M."/>
            <person name="Misztak A."/>
            <person name="Waleron M.M."/>
            <person name="Furmaniak M."/>
            <person name="Mrozik A."/>
            <person name="Waleron K."/>
        </authorList>
    </citation>
    <scope>NUCLEOTIDE SEQUENCE [LARGE SCALE GENOMIC DNA]</scope>
    <source>
        <strain evidence="2 3">DPMB0001</strain>
    </source>
</reference>
<comment type="caution">
    <text evidence="2">The sequence shown here is derived from an EMBL/GenBank/DDBJ whole genome shotgun (WGS) entry which is preliminary data.</text>
</comment>
<gene>
    <name evidence="2" type="ORF">EGN73_04985</name>
</gene>
<feature type="transmembrane region" description="Helical" evidence="1">
    <location>
        <begin position="53"/>
        <end position="71"/>
    </location>
</feature>
<organism evidence="2 3">
    <name type="scientific">Arthrospiribacter ruber</name>
    <dbReference type="NCBI Taxonomy" id="2487934"/>
    <lineage>
        <taxon>Bacteria</taxon>
        <taxon>Pseudomonadati</taxon>
        <taxon>Bacteroidota</taxon>
        <taxon>Cytophagia</taxon>
        <taxon>Cytophagales</taxon>
        <taxon>Cyclobacteriaceae</taxon>
        <taxon>Arthrospiribacter</taxon>
    </lineage>
</organism>
<evidence type="ECO:0000256" key="1">
    <source>
        <dbReference type="SAM" id="Phobius"/>
    </source>
</evidence>
<keyword evidence="1" id="KW-0472">Membrane</keyword>
<dbReference type="Pfam" id="PF24717">
    <property type="entry name" value="DUF7672"/>
    <property type="match status" value="1"/>
</dbReference>
<evidence type="ECO:0000313" key="2">
    <source>
        <dbReference type="EMBL" id="MBW3467164.1"/>
    </source>
</evidence>
<accession>A0A951IWF3</accession>
<name>A0A951IWF3_9BACT</name>
<keyword evidence="1" id="KW-1133">Transmembrane helix</keyword>
<dbReference type="EMBL" id="RPHB01000002">
    <property type="protein sequence ID" value="MBW3467164.1"/>
    <property type="molecule type" value="Genomic_DNA"/>
</dbReference>
<dbReference type="InterPro" id="IPR056089">
    <property type="entry name" value="DUF7672"/>
</dbReference>
<dbReference type="AlphaFoldDB" id="A0A951IWF3"/>
<dbReference type="Proteomes" id="UP000727490">
    <property type="component" value="Unassembled WGS sequence"/>
</dbReference>